<organism evidence="5 6">
    <name type="scientific">Aquimarina amphilecti</name>
    <dbReference type="NCBI Taxonomy" id="1038014"/>
    <lineage>
        <taxon>Bacteria</taxon>
        <taxon>Pseudomonadati</taxon>
        <taxon>Bacteroidota</taxon>
        <taxon>Flavobacteriia</taxon>
        <taxon>Flavobacteriales</taxon>
        <taxon>Flavobacteriaceae</taxon>
        <taxon>Aquimarina</taxon>
    </lineage>
</organism>
<proteinExistence type="predicted"/>
<dbReference type="InterPro" id="IPR009057">
    <property type="entry name" value="Homeodomain-like_sf"/>
</dbReference>
<dbReference type="SUPFAM" id="SSF46689">
    <property type="entry name" value="Homeodomain-like"/>
    <property type="match status" value="2"/>
</dbReference>
<dbReference type="GO" id="GO:0043565">
    <property type="term" value="F:sequence-specific DNA binding"/>
    <property type="evidence" value="ECO:0007669"/>
    <property type="project" value="InterPro"/>
</dbReference>
<keyword evidence="2 5" id="KW-0238">DNA-binding</keyword>
<dbReference type="STRING" id="1038014.SAMN04487910_4352"/>
<dbReference type="PROSITE" id="PS00041">
    <property type="entry name" value="HTH_ARAC_FAMILY_1"/>
    <property type="match status" value="1"/>
</dbReference>
<dbReference type="Pfam" id="PF12833">
    <property type="entry name" value="HTH_18"/>
    <property type="match status" value="1"/>
</dbReference>
<protein>
    <submittedName>
        <fullName evidence="5">AraC-type DNA-binding protein</fullName>
    </submittedName>
</protein>
<keyword evidence="6" id="KW-1185">Reference proteome</keyword>
<dbReference type="PROSITE" id="PS01124">
    <property type="entry name" value="HTH_ARAC_FAMILY_2"/>
    <property type="match status" value="1"/>
</dbReference>
<dbReference type="EMBL" id="FOAB01000010">
    <property type="protein sequence ID" value="SEM18310.1"/>
    <property type="molecule type" value="Genomic_DNA"/>
</dbReference>
<dbReference type="PANTHER" id="PTHR43280:SF2">
    <property type="entry name" value="HTH-TYPE TRANSCRIPTIONAL REGULATOR EXSA"/>
    <property type="match status" value="1"/>
</dbReference>
<evidence type="ECO:0000313" key="6">
    <source>
        <dbReference type="Proteomes" id="UP000198521"/>
    </source>
</evidence>
<dbReference type="OrthoDB" id="4480133at2"/>
<sequence length="293" mass="34562">MTLTIPGDFHKSSKENDIVHTLNENTVVLLNRKNGTSRSKINLTQHLIAFGIEGKKYFHSLDDDTALYKNEAIFLKKGLFLTTEKIMESNNYKSILFFVDDNLLLDFFKKNGKYFPYTNNSKEEPQTYFKFDNSPNLEAYIKSILIYFENKSQLTEPLFKVKFEELLLNLVINDKQHVFKDFLTNLNKKNTYNLSEFMKNNFTRNLRIEDFAYLNGMSTSSFKRNFEKTFYLSPAKWLKEKRIEKAEFLLQTSEKNVNEVAMEVGFENPSHFIQVFKSHHGLTPKKFQQKFFS</sequence>
<name>A0A1H7W9X1_AQUAM</name>
<gene>
    <name evidence="5" type="ORF">SAMN04487910_4352</name>
</gene>
<evidence type="ECO:0000259" key="4">
    <source>
        <dbReference type="PROSITE" id="PS01124"/>
    </source>
</evidence>
<dbReference type="RefSeq" id="WP_091412294.1">
    <property type="nucleotide sequence ID" value="NZ_FOAB01000010.1"/>
</dbReference>
<dbReference type="InterPro" id="IPR054015">
    <property type="entry name" value="ExsA-like_N"/>
</dbReference>
<dbReference type="InterPro" id="IPR018060">
    <property type="entry name" value="HTH_AraC"/>
</dbReference>
<evidence type="ECO:0000256" key="1">
    <source>
        <dbReference type="ARBA" id="ARBA00023015"/>
    </source>
</evidence>
<dbReference type="Pfam" id="PF22200">
    <property type="entry name" value="ExsA_N"/>
    <property type="match status" value="1"/>
</dbReference>
<dbReference type="Proteomes" id="UP000198521">
    <property type="component" value="Unassembled WGS sequence"/>
</dbReference>
<keyword evidence="1" id="KW-0805">Transcription regulation</keyword>
<evidence type="ECO:0000256" key="2">
    <source>
        <dbReference type="ARBA" id="ARBA00023125"/>
    </source>
</evidence>
<accession>A0A1H7W9X1</accession>
<dbReference type="InterPro" id="IPR020449">
    <property type="entry name" value="Tscrpt_reg_AraC-type_HTH"/>
</dbReference>
<evidence type="ECO:0000313" key="5">
    <source>
        <dbReference type="EMBL" id="SEM18310.1"/>
    </source>
</evidence>
<keyword evidence="3" id="KW-0804">Transcription</keyword>
<dbReference type="AlphaFoldDB" id="A0A1H7W9X1"/>
<reference evidence="5 6" key="1">
    <citation type="submission" date="2016-10" db="EMBL/GenBank/DDBJ databases">
        <authorList>
            <person name="de Groot N.N."/>
        </authorList>
    </citation>
    <scope>NUCLEOTIDE SEQUENCE [LARGE SCALE GENOMIC DNA]</scope>
    <source>
        <strain evidence="5 6">DSM 25232</strain>
    </source>
</reference>
<evidence type="ECO:0000256" key="3">
    <source>
        <dbReference type="ARBA" id="ARBA00023163"/>
    </source>
</evidence>
<dbReference type="PRINTS" id="PR00032">
    <property type="entry name" value="HTHARAC"/>
</dbReference>
<dbReference type="PANTHER" id="PTHR43280">
    <property type="entry name" value="ARAC-FAMILY TRANSCRIPTIONAL REGULATOR"/>
    <property type="match status" value="1"/>
</dbReference>
<feature type="domain" description="HTH araC/xylS-type" evidence="4">
    <location>
        <begin position="192"/>
        <end position="290"/>
    </location>
</feature>
<dbReference type="SMART" id="SM00342">
    <property type="entry name" value="HTH_ARAC"/>
    <property type="match status" value="1"/>
</dbReference>
<dbReference type="InterPro" id="IPR018062">
    <property type="entry name" value="HTH_AraC-typ_CS"/>
</dbReference>
<dbReference type="Gene3D" id="1.10.10.60">
    <property type="entry name" value="Homeodomain-like"/>
    <property type="match status" value="2"/>
</dbReference>
<dbReference type="GO" id="GO:0003700">
    <property type="term" value="F:DNA-binding transcription factor activity"/>
    <property type="evidence" value="ECO:0007669"/>
    <property type="project" value="InterPro"/>
</dbReference>